<proteinExistence type="predicted"/>
<organism evidence="3 4">
    <name type="scientific">Shewanella litorisediminis</name>
    <dbReference type="NCBI Taxonomy" id="1173586"/>
    <lineage>
        <taxon>Bacteria</taxon>
        <taxon>Pseudomonadati</taxon>
        <taxon>Pseudomonadota</taxon>
        <taxon>Gammaproteobacteria</taxon>
        <taxon>Alteromonadales</taxon>
        <taxon>Shewanellaceae</taxon>
        <taxon>Shewanella</taxon>
    </lineage>
</organism>
<feature type="region of interest" description="Disordered" evidence="1">
    <location>
        <begin position="146"/>
        <end position="166"/>
    </location>
</feature>
<gene>
    <name evidence="3" type="ORF">JQC75_03645</name>
</gene>
<protein>
    <submittedName>
        <fullName evidence="3">DUF4124 domain-containing protein</fullName>
    </submittedName>
</protein>
<name>A0ABX7G5Q8_9GAMM</name>
<reference evidence="3 4" key="1">
    <citation type="journal article" date="2012" name="Antonie Van Leeuwenhoek">
        <title>Shewanella litorisediminis sp. nov., a gammaproteobacterium isolated from a tidal flat sediment.</title>
        <authorList>
            <person name="Lee M.H."/>
            <person name="Yoon J.H."/>
        </authorList>
    </citation>
    <scope>NUCLEOTIDE SEQUENCE [LARGE SCALE GENOMIC DNA]</scope>
    <source>
        <strain evidence="3 4">SMK1-12</strain>
    </source>
</reference>
<keyword evidence="4" id="KW-1185">Reference proteome</keyword>
<keyword evidence="2" id="KW-0732">Signal</keyword>
<dbReference type="EMBL" id="CP069213">
    <property type="protein sequence ID" value="QRH02528.1"/>
    <property type="molecule type" value="Genomic_DNA"/>
</dbReference>
<accession>A0ABX7G5Q8</accession>
<dbReference type="Proteomes" id="UP000596252">
    <property type="component" value="Chromosome"/>
</dbReference>
<feature type="signal peptide" evidence="2">
    <location>
        <begin position="1"/>
        <end position="18"/>
    </location>
</feature>
<evidence type="ECO:0000256" key="2">
    <source>
        <dbReference type="SAM" id="SignalP"/>
    </source>
</evidence>
<evidence type="ECO:0000256" key="1">
    <source>
        <dbReference type="SAM" id="MobiDB-lite"/>
    </source>
</evidence>
<feature type="chain" id="PRO_5046837797" evidence="2">
    <location>
        <begin position="19"/>
        <end position="166"/>
    </location>
</feature>
<evidence type="ECO:0000313" key="4">
    <source>
        <dbReference type="Proteomes" id="UP000596252"/>
    </source>
</evidence>
<dbReference type="RefSeq" id="WP_203326130.1">
    <property type="nucleotide sequence ID" value="NZ_CP069213.1"/>
</dbReference>
<sequence length="166" mass="18710">MRALAPLLLCLLPPMASGADTIYKCIKGDRVVYSQTNCPGEYSQREMAFEFGLTREVDSDKHTDPNDPLTELLSGKAISSEKMLSLIDSEIYRLNQENSYIEVMRASEMQKLDRKRFWRGAPETDPEFLKEVAVMNQRFDEMKGANDASISSLKARRDTVAAANAH</sequence>
<evidence type="ECO:0000313" key="3">
    <source>
        <dbReference type="EMBL" id="QRH02528.1"/>
    </source>
</evidence>